<evidence type="ECO:0000256" key="3">
    <source>
        <dbReference type="ARBA" id="ARBA00022989"/>
    </source>
</evidence>
<organism evidence="6 7">
    <name type="scientific">Pichia kluyveri</name>
    <name type="common">Yeast</name>
    <dbReference type="NCBI Taxonomy" id="36015"/>
    <lineage>
        <taxon>Eukaryota</taxon>
        <taxon>Fungi</taxon>
        <taxon>Dikarya</taxon>
        <taxon>Ascomycota</taxon>
        <taxon>Saccharomycotina</taxon>
        <taxon>Pichiomycetes</taxon>
        <taxon>Pichiales</taxon>
        <taxon>Pichiaceae</taxon>
        <taxon>Pichia</taxon>
    </lineage>
</organism>
<evidence type="ECO:0000256" key="4">
    <source>
        <dbReference type="ARBA" id="ARBA00023136"/>
    </source>
</evidence>
<feature type="transmembrane region" description="Helical" evidence="5">
    <location>
        <begin position="88"/>
        <end position="109"/>
    </location>
</feature>
<keyword evidence="4 5" id="KW-0472">Membrane</keyword>
<dbReference type="EMBL" id="BTGB01000001">
    <property type="protein sequence ID" value="GMM44858.1"/>
    <property type="molecule type" value="Genomic_DNA"/>
</dbReference>
<evidence type="ECO:0000256" key="1">
    <source>
        <dbReference type="ARBA" id="ARBA00004141"/>
    </source>
</evidence>
<evidence type="ECO:0000256" key="2">
    <source>
        <dbReference type="ARBA" id="ARBA00022692"/>
    </source>
</evidence>
<evidence type="ECO:0000256" key="5">
    <source>
        <dbReference type="SAM" id="Phobius"/>
    </source>
</evidence>
<evidence type="ECO:0008006" key="8">
    <source>
        <dbReference type="Google" id="ProtNLM"/>
    </source>
</evidence>
<keyword evidence="3 5" id="KW-1133">Transmembrane helix</keyword>
<reference evidence="6 7" key="1">
    <citation type="journal article" date="2023" name="Elife">
        <title>Identification of key yeast species and microbe-microbe interactions impacting larval growth of Drosophila in the wild.</title>
        <authorList>
            <person name="Mure A."/>
            <person name="Sugiura Y."/>
            <person name="Maeda R."/>
            <person name="Honda K."/>
            <person name="Sakurai N."/>
            <person name="Takahashi Y."/>
            <person name="Watada M."/>
            <person name="Katoh T."/>
            <person name="Gotoh A."/>
            <person name="Gotoh Y."/>
            <person name="Taniguchi I."/>
            <person name="Nakamura K."/>
            <person name="Hayashi T."/>
            <person name="Katayama T."/>
            <person name="Uemura T."/>
            <person name="Hattori Y."/>
        </authorList>
    </citation>
    <scope>NUCLEOTIDE SEQUENCE [LARGE SCALE GENOMIC DNA]</scope>
    <source>
        <strain evidence="6 7">PK-24</strain>
    </source>
</reference>
<dbReference type="Pfam" id="PF04193">
    <property type="entry name" value="PQ-loop"/>
    <property type="match status" value="1"/>
</dbReference>
<comment type="subcellular location">
    <subcellularLocation>
        <location evidence="1">Membrane</location>
        <topology evidence="1">Multi-pass membrane protein</topology>
    </subcellularLocation>
</comment>
<keyword evidence="2 5" id="KW-0812">Transmembrane</keyword>
<dbReference type="AlphaFoldDB" id="A0AAV5R0X7"/>
<feature type="transmembrane region" description="Helical" evidence="5">
    <location>
        <begin position="64"/>
        <end position="82"/>
    </location>
</feature>
<feature type="transmembrane region" description="Helical" evidence="5">
    <location>
        <begin position="20"/>
        <end position="43"/>
    </location>
</feature>
<dbReference type="InterPro" id="IPR006603">
    <property type="entry name" value="PQ-loop_rpt"/>
</dbReference>
<keyword evidence="7" id="KW-1185">Reference proteome</keyword>
<protein>
    <recommendedName>
        <fullName evidence="8">Chitin synthase export chaperone</fullName>
    </recommendedName>
</protein>
<evidence type="ECO:0000313" key="7">
    <source>
        <dbReference type="Proteomes" id="UP001378960"/>
    </source>
</evidence>
<comment type="caution">
    <text evidence="6">The sequence shown here is derived from an EMBL/GenBank/DDBJ whole genome shotgun (WGS) entry which is preliminary data.</text>
</comment>
<feature type="transmembrane region" description="Helical" evidence="5">
    <location>
        <begin position="121"/>
        <end position="142"/>
    </location>
</feature>
<dbReference type="GO" id="GO:0016020">
    <property type="term" value="C:membrane"/>
    <property type="evidence" value="ECO:0007669"/>
    <property type="project" value="UniProtKB-SubCell"/>
</dbReference>
<name>A0AAV5R0X7_PICKL</name>
<gene>
    <name evidence="6" type="ORF">DAPK24_014330</name>
</gene>
<proteinExistence type="predicted"/>
<feature type="transmembrane region" description="Helical" evidence="5">
    <location>
        <begin position="154"/>
        <end position="174"/>
    </location>
</feature>
<dbReference type="Proteomes" id="UP001378960">
    <property type="component" value="Unassembled WGS sequence"/>
</dbReference>
<evidence type="ECO:0000313" key="6">
    <source>
        <dbReference type="EMBL" id="GMM44858.1"/>
    </source>
</evidence>
<sequence length="214" mass="24404">MDVRDCCRSSLNFFQCSNSMIGFIQILSQAIGCILIFILCVFATSNSLREPPINHHQLVIYFKFFIFYILINISILIFLTLITTNHELLMLFANISGLLSTLFALLQFLPQLLTTFNVKHPGSLSVPMMTIQTPGGFLWSYTLWTQPNSVWSSWLPYFVSAILQLLLLSMCMYFQLNYPTDLTEANAELRIAEENLLNANHQNIIDENSSLLSS</sequence>
<dbReference type="Gene3D" id="1.20.1280.290">
    <property type="match status" value="1"/>
</dbReference>
<accession>A0AAV5R0X7</accession>